<sequence>MAYFDLETNPTTSIKSKSSDGKKSIDVSNFRPVNKKPIGNDWDVKPGDMLSWSDYRSSNTYFVTGQRRLRKNRDTSGSGYLTIPLSITRLFPSALTHYGPFLEAEPDLVAIIELPPTDGIFAERFGSPLPETICNRNDIQFLVNPMDNMLFVSINGEDSDGFPIDGTKTEEIIEPEKISKWPQVAPSSLPIGWTRKSCGCMVGGADYISGTWKFEGPETKKDEAYKIVEKYYDEFDVQINWETDSSTLCGGLVRAACGGFIPNTQCPPGYTQDYRYIRYKSDPKIEDLSDTICGVISGGKDQTCNGLQKGTCPDGYYGSDFDQEDWHASFKK</sequence>
<dbReference type="AlphaFoldDB" id="A0A816T5Z0"/>
<evidence type="ECO:0000313" key="2">
    <source>
        <dbReference type="EMBL" id="CAF2088521.1"/>
    </source>
</evidence>
<comment type="caution">
    <text evidence="2">The sequence shown here is derived from an EMBL/GenBank/DDBJ whole genome shotgun (WGS) entry which is preliminary data.</text>
</comment>
<evidence type="ECO:0000256" key="1">
    <source>
        <dbReference type="SAM" id="MobiDB-lite"/>
    </source>
</evidence>
<accession>A0A816T5Z0</accession>
<name>A0A816T5Z0_9BILA</name>
<feature type="region of interest" description="Disordered" evidence="1">
    <location>
        <begin position="1"/>
        <end position="26"/>
    </location>
</feature>
<dbReference type="EMBL" id="CAJNRG010006728">
    <property type="protein sequence ID" value="CAF2088521.1"/>
    <property type="molecule type" value="Genomic_DNA"/>
</dbReference>
<organism evidence="2 3">
    <name type="scientific">Rotaria magnacalcarata</name>
    <dbReference type="NCBI Taxonomy" id="392030"/>
    <lineage>
        <taxon>Eukaryota</taxon>
        <taxon>Metazoa</taxon>
        <taxon>Spiralia</taxon>
        <taxon>Gnathifera</taxon>
        <taxon>Rotifera</taxon>
        <taxon>Eurotatoria</taxon>
        <taxon>Bdelloidea</taxon>
        <taxon>Philodinida</taxon>
        <taxon>Philodinidae</taxon>
        <taxon>Rotaria</taxon>
    </lineage>
</organism>
<evidence type="ECO:0000313" key="3">
    <source>
        <dbReference type="Proteomes" id="UP000663887"/>
    </source>
</evidence>
<protein>
    <submittedName>
        <fullName evidence="2">Uncharacterized protein</fullName>
    </submittedName>
</protein>
<gene>
    <name evidence="2" type="ORF">XDN619_LOCUS16135</name>
</gene>
<proteinExistence type="predicted"/>
<dbReference type="Proteomes" id="UP000663887">
    <property type="component" value="Unassembled WGS sequence"/>
</dbReference>
<reference evidence="2" key="1">
    <citation type="submission" date="2021-02" db="EMBL/GenBank/DDBJ databases">
        <authorList>
            <person name="Nowell W R."/>
        </authorList>
    </citation>
    <scope>NUCLEOTIDE SEQUENCE</scope>
</reference>